<sequence>MHPAISLPSGFSNCMSYQPIMRARLYDSVRDGWTRACVVMACCTVSSLAHAAEPNWSLSADQELRYASWSGTRGFPASGSSAAGAGTQLYAPLTIQASGQPLENIKVDLLGRGGYVWSRQSTPGLTGSVTTTTDTVVSGTATYLGIPGIQPFVSMNVNLPTGTTALYGSAANARMDQDIVDLATFGEGLNIGPTVGVNLPIGEQLILTFSSGYTWRGAYRMEALLDPASTEPQATTLVGPGRVATQSASLGYQLANLTLLASASYAHETATRLDQVSSYALGDRYTLSGTVGYAWTTSSSTTFTASWTNAEKNRVLDPELLKIIPESFRSNSAVYRYRLEQPVVSGNWTVAPMVNYMRRDQNSYNPVTQQFIPAKTRIGAGGSAQYSLREGLSLKASAEHFWIKENLTELTPNLRVRGWIAMLGGSMKF</sequence>
<gene>
    <name evidence="1" type="ORF">FBZ96_101931</name>
</gene>
<keyword evidence="2" id="KW-1185">Reference proteome</keyword>
<dbReference type="Proteomes" id="UP000319949">
    <property type="component" value="Unassembled WGS sequence"/>
</dbReference>
<organism evidence="1 2">
    <name type="scientific">Bradyrhizobium stylosanthis</name>
    <dbReference type="NCBI Taxonomy" id="1803665"/>
    <lineage>
        <taxon>Bacteria</taxon>
        <taxon>Pseudomonadati</taxon>
        <taxon>Pseudomonadota</taxon>
        <taxon>Alphaproteobacteria</taxon>
        <taxon>Hyphomicrobiales</taxon>
        <taxon>Nitrobacteraceae</taxon>
        <taxon>Bradyrhizobium</taxon>
    </lineage>
</organism>
<dbReference type="STRING" id="1803665.GCA_001641335_03075"/>
<evidence type="ECO:0000313" key="1">
    <source>
        <dbReference type="EMBL" id="TWB07114.1"/>
    </source>
</evidence>
<evidence type="ECO:0000313" key="2">
    <source>
        <dbReference type="Proteomes" id="UP000319949"/>
    </source>
</evidence>
<dbReference type="EMBL" id="VITK01000001">
    <property type="protein sequence ID" value="TWB07114.1"/>
    <property type="molecule type" value="Genomic_DNA"/>
</dbReference>
<reference evidence="1 2" key="1">
    <citation type="submission" date="2019-06" db="EMBL/GenBank/DDBJ databases">
        <title>Genomic Encyclopedia of Type Strains, Phase IV (KMG-V): Genome sequencing to study the core and pangenomes of soil and plant-associated prokaryotes.</title>
        <authorList>
            <person name="Whitman W."/>
        </authorList>
    </citation>
    <scope>NUCLEOTIDE SEQUENCE [LARGE SCALE GENOMIC DNA]</scope>
    <source>
        <strain evidence="1 2">BR 510</strain>
    </source>
</reference>
<name>A0A560ECP8_9BRAD</name>
<dbReference type="SUPFAM" id="SSF56935">
    <property type="entry name" value="Porins"/>
    <property type="match status" value="1"/>
</dbReference>
<accession>A0A560ECP8</accession>
<evidence type="ECO:0008006" key="3">
    <source>
        <dbReference type="Google" id="ProtNLM"/>
    </source>
</evidence>
<protein>
    <recommendedName>
        <fullName evidence="3">Long-subunit fatty acid transport protein</fullName>
    </recommendedName>
</protein>
<proteinExistence type="predicted"/>
<comment type="caution">
    <text evidence="1">The sequence shown here is derived from an EMBL/GenBank/DDBJ whole genome shotgun (WGS) entry which is preliminary data.</text>
</comment>
<dbReference type="AlphaFoldDB" id="A0A560ECP8"/>